<dbReference type="Proteomes" id="UP001152658">
    <property type="component" value="Unassembled WGS sequence"/>
</dbReference>
<evidence type="ECO:0000259" key="2">
    <source>
        <dbReference type="Pfam" id="PF00849"/>
    </source>
</evidence>
<evidence type="ECO:0000256" key="1">
    <source>
        <dbReference type="SAM" id="Coils"/>
    </source>
</evidence>
<dbReference type="Gene3D" id="3.30.2350.10">
    <property type="entry name" value="Pseudouridine synthase"/>
    <property type="match status" value="1"/>
</dbReference>
<proteinExistence type="predicted"/>
<protein>
    <submittedName>
        <fullName evidence="3">Pseudouridine synthase</fullName>
    </submittedName>
</protein>
<evidence type="ECO:0000313" key="4">
    <source>
        <dbReference type="Proteomes" id="UP001152658"/>
    </source>
</evidence>
<name>A0ABM9FHQ6_9VIBR</name>
<sequence length="571" mass="65069">MPEPETMPTTPPHFTSFNTSIEGYSLPKRFTFPLCYEPDPLCQLAAQQLQEHLLIQAYWQHDFSSKKVSVQTNGLSVGGKMFGVLVVQNTIGELGFLSAFSGKLADKNVLPHFVPPVFDMLTNDGFFLAGTAPINQINQQIDQLESDEQYCKLQQQLRQTQLQADKEIEAYRQLMIEGRKNRKSQRLAIEPISSSTTKNEMLDSLAKQSIAEKNHFKRLKEEWDTLIATISKQLTEYKKIIETLKEQRKQLSNTLQQQLFAQYKFLNIKGEEKSLDEIFRATANPMPPAGAGECAAPKLLHYAFKNGLTPIAMAEFWWGASPKSEIRQHKKFYPACQSKCQPILAHMLEGIQLDDNPLLANPAEGKEIEIVYQDEAIVVVNKPAEFLSVPGVNIQDSVYYRLQQQFTDTEGPFVIHRLDMSTSGLLVFALTRRANKNLQKQFITRSVEKRYVALLEGELSHSEGDIQLPLRGDLDDRPRQLVCFEHGKAADTHWQLIEQKEGRSKVYLYPKTGRTHQLRVHCAHTLGLDMPIVGDDLYGTKAERLHLHAERLSFDHPYTKQRMTFTMSADF</sequence>
<keyword evidence="4" id="KW-1185">Reference proteome</keyword>
<keyword evidence="1" id="KW-0175">Coiled coil</keyword>
<dbReference type="InterPro" id="IPR020103">
    <property type="entry name" value="PsdUridine_synth_cat_dom_sf"/>
</dbReference>
<feature type="domain" description="Pseudouridine synthase RsuA/RluA-like" evidence="2">
    <location>
        <begin position="377"/>
        <end position="524"/>
    </location>
</feature>
<dbReference type="EMBL" id="CALYLK010000001">
    <property type="protein sequence ID" value="CAH8190388.1"/>
    <property type="molecule type" value="Genomic_DNA"/>
</dbReference>
<dbReference type="InterPro" id="IPR006224">
    <property type="entry name" value="PsdUridine_synth_RluA-like_CS"/>
</dbReference>
<dbReference type="PROSITE" id="PS01129">
    <property type="entry name" value="PSI_RLU"/>
    <property type="match status" value="1"/>
</dbReference>
<dbReference type="InterPro" id="IPR050188">
    <property type="entry name" value="RluA_PseudoU_synthase"/>
</dbReference>
<reference evidence="3" key="1">
    <citation type="submission" date="2022-06" db="EMBL/GenBank/DDBJ databases">
        <authorList>
            <person name="Goudenege D."/>
            <person name="Le Roux F."/>
        </authorList>
    </citation>
    <scope>NUCLEOTIDE SEQUENCE</scope>
    <source>
        <strain evidence="3">12-063</strain>
    </source>
</reference>
<comment type="caution">
    <text evidence="3">The sequence shown here is derived from an EMBL/GenBank/DDBJ whole genome shotgun (WGS) entry which is preliminary data.</text>
</comment>
<dbReference type="PANTHER" id="PTHR21600">
    <property type="entry name" value="MITOCHONDRIAL RNA PSEUDOURIDINE SYNTHASE"/>
    <property type="match status" value="1"/>
</dbReference>
<dbReference type="CDD" id="cd02869">
    <property type="entry name" value="PseudoU_synth_RluA_like"/>
    <property type="match status" value="1"/>
</dbReference>
<accession>A0ABM9FHQ6</accession>
<dbReference type="Pfam" id="PF00849">
    <property type="entry name" value="PseudoU_synth_2"/>
    <property type="match status" value="1"/>
</dbReference>
<evidence type="ECO:0000313" key="3">
    <source>
        <dbReference type="EMBL" id="CAH8190388.1"/>
    </source>
</evidence>
<dbReference type="PANTHER" id="PTHR21600:SF89">
    <property type="entry name" value="RIBOSOMAL LARGE SUBUNIT PSEUDOURIDINE SYNTHASE A"/>
    <property type="match status" value="1"/>
</dbReference>
<organism evidence="3 4">
    <name type="scientific">Vibrio aestuarianus</name>
    <dbReference type="NCBI Taxonomy" id="28171"/>
    <lineage>
        <taxon>Bacteria</taxon>
        <taxon>Pseudomonadati</taxon>
        <taxon>Pseudomonadota</taxon>
        <taxon>Gammaproteobacteria</taxon>
        <taxon>Vibrionales</taxon>
        <taxon>Vibrionaceae</taxon>
        <taxon>Vibrio</taxon>
    </lineage>
</organism>
<dbReference type="SUPFAM" id="SSF55120">
    <property type="entry name" value="Pseudouridine synthase"/>
    <property type="match status" value="1"/>
</dbReference>
<gene>
    <name evidence="3" type="ORF">VAE063_1000186</name>
</gene>
<feature type="coiled-coil region" evidence="1">
    <location>
        <begin position="227"/>
        <end position="261"/>
    </location>
</feature>
<dbReference type="InterPro" id="IPR006145">
    <property type="entry name" value="PsdUridine_synth_RsuA/RluA"/>
</dbReference>